<gene>
    <name evidence="1" type="ORF">ZT1A5_G11651</name>
</gene>
<evidence type="ECO:0000313" key="1">
    <source>
        <dbReference type="EMBL" id="SMY30201.1"/>
    </source>
</evidence>
<proteinExistence type="predicted"/>
<dbReference type="PANTHER" id="PTHR42030:SF1">
    <property type="entry name" value="DRBM DOMAIN-CONTAINING PROTEIN"/>
    <property type="match status" value="1"/>
</dbReference>
<dbReference type="Proteomes" id="UP000215453">
    <property type="component" value="Chromosome 15"/>
</dbReference>
<dbReference type="AlphaFoldDB" id="A0A1Y6M549"/>
<protein>
    <recommendedName>
        <fullName evidence="3">DRBM domain-containing protein</fullName>
    </recommendedName>
</protein>
<reference evidence="1 2" key="1">
    <citation type="submission" date="2016-10" db="EMBL/GenBank/DDBJ databases">
        <authorList>
            <person name="Varghese N."/>
        </authorList>
    </citation>
    <scope>NUCLEOTIDE SEQUENCE [LARGE SCALE GENOMIC DNA]</scope>
</reference>
<dbReference type="SUPFAM" id="SSF54768">
    <property type="entry name" value="dsRNA-binding domain-like"/>
    <property type="match status" value="1"/>
</dbReference>
<dbReference type="PANTHER" id="PTHR42030">
    <property type="entry name" value="DRBM DOMAIN-CONTAINING PROTEIN"/>
    <property type="match status" value="1"/>
</dbReference>
<evidence type="ECO:0000313" key="2">
    <source>
        <dbReference type="Proteomes" id="UP000215453"/>
    </source>
</evidence>
<sequence length="90" mass="10222">MPQEGAPRADKPSPHQVRLRCFCNRQGTPSPRYQLMSDRRGGRTAWSCVVTVHGVEVPARFWYDGPWINNACEDAAEQALHMVSRRAQLD</sequence>
<organism evidence="1 2">
    <name type="scientific">Zymoseptoria tritici ST99CH_1A5</name>
    <dbReference type="NCBI Taxonomy" id="1276529"/>
    <lineage>
        <taxon>Eukaryota</taxon>
        <taxon>Fungi</taxon>
        <taxon>Dikarya</taxon>
        <taxon>Ascomycota</taxon>
        <taxon>Pezizomycotina</taxon>
        <taxon>Dothideomycetes</taxon>
        <taxon>Dothideomycetidae</taxon>
        <taxon>Mycosphaerellales</taxon>
        <taxon>Mycosphaerellaceae</taxon>
        <taxon>Zymoseptoria</taxon>
    </lineage>
</organism>
<accession>A0A1Y6M549</accession>
<name>A0A1Y6M549_ZYMTR</name>
<evidence type="ECO:0008006" key="3">
    <source>
        <dbReference type="Google" id="ProtNLM"/>
    </source>
</evidence>
<dbReference type="CDD" id="cd00048">
    <property type="entry name" value="DSRM_SF"/>
    <property type="match status" value="1"/>
</dbReference>
<dbReference type="EMBL" id="LT882690">
    <property type="protein sequence ID" value="SMY30201.1"/>
    <property type="molecule type" value="Genomic_DNA"/>
</dbReference>